<dbReference type="Gene3D" id="1.20.1290.10">
    <property type="entry name" value="AhpD-like"/>
    <property type="match status" value="1"/>
</dbReference>
<dbReference type="InterPro" id="IPR029032">
    <property type="entry name" value="AhpD-like"/>
</dbReference>
<protein>
    <submittedName>
        <fullName evidence="1">Uncharacterized protein</fullName>
    </submittedName>
</protein>
<dbReference type="AlphaFoldDB" id="A0A3M3Z6Y2"/>
<sequence>MMTVLKLHTIDSAPEKSKALLQSSIDNFGWIPNQSAYMAESPSLLGAYQRAHDLVIDSSLSEEEKAVVWITTGIENGCSYTVQAHAFIALAKGVNESVVDALAHEPGRLSARLRALHAFTLEVINCRGRLSDAAVDAVLKAGFKKQNMLDVILGVSQKNMSTVLNSIAGTEIDERFRWDAFQGLKPLSEV</sequence>
<dbReference type="PANTHER" id="PTHR35446">
    <property type="entry name" value="SI:CH211-175M2.5"/>
    <property type="match status" value="1"/>
</dbReference>
<comment type="caution">
    <text evidence="1">The sequence shown here is derived from an EMBL/GenBank/DDBJ whole genome shotgun (WGS) entry which is preliminary data.</text>
</comment>
<evidence type="ECO:0000313" key="1">
    <source>
        <dbReference type="EMBL" id="RMO89989.1"/>
    </source>
</evidence>
<accession>A0A3M3Z6Y2</accession>
<dbReference type="SUPFAM" id="SSF69118">
    <property type="entry name" value="AhpD-like"/>
    <property type="match status" value="1"/>
</dbReference>
<dbReference type="Proteomes" id="UP000279372">
    <property type="component" value="Unassembled WGS sequence"/>
</dbReference>
<proteinExistence type="predicted"/>
<reference evidence="1 2" key="1">
    <citation type="submission" date="2018-08" db="EMBL/GenBank/DDBJ databases">
        <title>Recombination of ecologically and evolutionarily significant loci maintains genetic cohesion in the Pseudomonas syringae species complex.</title>
        <authorList>
            <person name="Dillon M."/>
            <person name="Thakur S."/>
            <person name="Almeida R.N.D."/>
            <person name="Weir B.S."/>
            <person name="Guttman D.S."/>
        </authorList>
    </citation>
    <scope>NUCLEOTIDE SEQUENCE [LARGE SCALE GENOMIC DNA]</scope>
    <source>
        <strain evidence="1 2">ICMP 8902</strain>
    </source>
</reference>
<gene>
    <name evidence="1" type="ORF">ALQ33_00953</name>
</gene>
<evidence type="ECO:0000313" key="2">
    <source>
        <dbReference type="Proteomes" id="UP000279372"/>
    </source>
</evidence>
<dbReference type="EMBL" id="RBQB01000155">
    <property type="protein sequence ID" value="RMO89989.1"/>
    <property type="molecule type" value="Genomic_DNA"/>
</dbReference>
<name>A0A3M3Z6Y2_9PSED</name>
<dbReference type="PANTHER" id="PTHR35446:SF3">
    <property type="entry name" value="CMD DOMAIN-CONTAINING PROTEIN"/>
    <property type="match status" value="1"/>
</dbReference>
<organism evidence="1 2">
    <name type="scientific">Pseudomonas syringae pv. philadelphi</name>
    <dbReference type="NCBI Taxonomy" id="251706"/>
    <lineage>
        <taxon>Bacteria</taxon>
        <taxon>Pseudomonadati</taxon>
        <taxon>Pseudomonadota</taxon>
        <taxon>Gammaproteobacteria</taxon>
        <taxon>Pseudomonadales</taxon>
        <taxon>Pseudomonadaceae</taxon>
        <taxon>Pseudomonas</taxon>
    </lineage>
</organism>